<dbReference type="AlphaFoldDB" id="E6V096"/>
<dbReference type="PANTHER" id="PTHR33055">
    <property type="entry name" value="TRANSPOSASE FOR INSERTION SEQUENCE ELEMENT IS1111A"/>
    <property type="match status" value="1"/>
</dbReference>
<evidence type="ECO:0000259" key="1">
    <source>
        <dbReference type="Pfam" id="PF01548"/>
    </source>
</evidence>
<accession>E6V096</accession>
<dbReference type="eggNOG" id="COG3547">
    <property type="taxonomic scope" value="Bacteria"/>
</dbReference>
<organism evidence="3 4">
    <name type="scientific">Variovorax paradoxus (strain EPS)</name>
    <dbReference type="NCBI Taxonomy" id="595537"/>
    <lineage>
        <taxon>Bacteria</taxon>
        <taxon>Pseudomonadati</taxon>
        <taxon>Pseudomonadota</taxon>
        <taxon>Betaproteobacteria</taxon>
        <taxon>Burkholderiales</taxon>
        <taxon>Comamonadaceae</taxon>
        <taxon>Variovorax</taxon>
    </lineage>
</organism>
<gene>
    <name evidence="3" type="ordered locus">Varpa_0188</name>
</gene>
<dbReference type="Pfam" id="PF01548">
    <property type="entry name" value="DEDD_Tnp_IS110"/>
    <property type="match status" value="1"/>
</dbReference>
<reference evidence="3 4" key="2">
    <citation type="journal article" date="2013" name="Genome Announc.">
        <title>Genome of the Root-Associated Plant Growth-Promoting Bacterium Variovorax paradoxus Strain EPS.</title>
        <authorList>
            <person name="Han J.I."/>
            <person name="Spain J.C."/>
            <person name="Leadbetter J.R."/>
            <person name="Ovchinnikova G."/>
            <person name="Goodwin L.A."/>
            <person name="Han C.S."/>
            <person name="Woyke T."/>
            <person name="Davenport K.W."/>
            <person name="Orwin P.M."/>
        </authorList>
    </citation>
    <scope>NUCLEOTIDE SEQUENCE [LARGE SCALE GENOMIC DNA]</scope>
    <source>
        <strain evidence="3 4">EPS</strain>
    </source>
</reference>
<evidence type="ECO:0000259" key="2">
    <source>
        <dbReference type="Pfam" id="PF02371"/>
    </source>
</evidence>
<reference evidence="4" key="1">
    <citation type="submission" date="2010-12" db="EMBL/GenBank/DDBJ databases">
        <title>Complete sequence of Variovorax paradoxus EPS.</title>
        <authorList>
            <consortium name="US DOE Joint Genome Institute"/>
            <person name="Lucas S."/>
            <person name="Copeland A."/>
            <person name="Lapidus A."/>
            <person name="Cheng J.-F."/>
            <person name="Goodwin L."/>
            <person name="Pitluck S."/>
            <person name="Teshima H."/>
            <person name="Detter J.C."/>
            <person name="Han C."/>
            <person name="Tapia R."/>
            <person name="Land M."/>
            <person name="Hauser L."/>
            <person name="Kyrpides N."/>
            <person name="Ivanova N."/>
            <person name="Ovchinnikova G."/>
            <person name="Orwin P."/>
            <person name="Han J.-I.G."/>
            <person name="Woyke T."/>
        </authorList>
    </citation>
    <scope>NUCLEOTIDE SEQUENCE [LARGE SCALE GENOMIC DNA]</scope>
    <source>
        <strain evidence="4">EPS</strain>
    </source>
</reference>
<dbReference type="InterPro" id="IPR003346">
    <property type="entry name" value="Transposase_20"/>
</dbReference>
<evidence type="ECO:0000313" key="3">
    <source>
        <dbReference type="EMBL" id="ADU34410.1"/>
    </source>
</evidence>
<protein>
    <submittedName>
        <fullName evidence="3">Transposase IS116/IS110/IS902 family protein</fullName>
    </submittedName>
</protein>
<dbReference type="InterPro" id="IPR047650">
    <property type="entry name" value="Transpos_IS110"/>
</dbReference>
<dbReference type="Proteomes" id="UP000008917">
    <property type="component" value="Chromosome"/>
</dbReference>
<dbReference type="HOGENOM" id="CLU_036902_5_1_4"/>
<dbReference type="InterPro" id="IPR002525">
    <property type="entry name" value="Transp_IS110-like_N"/>
</dbReference>
<proteinExistence type="predicted"/>
<dbReference type="GO" id="GO:0003677">
    <property type="term" value="F:DNA binding"/>
    <property type="evidence" value="ECO:0007669"/>
    <property type="project" value="InterPro"/>
</dbReference>
<name>E6V096_VARPE</name>
<dbReference type="NCBIfam" id="NF033542">
    <property type="entry name" value="transpos_IS110"/>
    <property type="match status" value="1"/>
</dbReference>
<dbReference type="RefSeq" id="WP_013538657.1">
    <property type="nucleotide sequence ID" value="NC_014931.1"/>
</dbReference>
<dbReference type="PANTHER" id="PTHR33055:SF13">
    <property type="entry name" value="TRANSPOSASE"/>
    <property type="match status" value="1"/>
</dbReference>
<dbReference type="OrthoDB" id="9795150at2"/>
<feature type="domain" description="Transposase IS116/IS110/IS902 C-terminal" evidence="2">
    <location>
        <begin position="197"/>
        <end position="280"/>
    </location>
</feature>
<dbReference type="GO" id="GO:0006313">
    <property type="term" value="P:DNA transposition"/>
    <property type="evidence" value="ECO:0007669"/>
    <property type="project" value="InterPro"/>
</dbReference>
<sequence>MNDEIFIGIDVCKAWLDVAQVPALAAGEASAFALRVDNEDGARAVLVEQLKRLRPTLVVLEATGGFETSLASQLCLAGVPVAVVNPKRVRDFARAAGILAKTDKLDAQVLAVFAQRMRPQVHALPDEAQQELTELVDRRAQLVAMRAQEKARLTTVKPVARKSVREHIAWLDARIRQIERDLDGRLKDSPLYRPKYDLLDSVPGVGRVTITTLLSRMPELGTLERKRIAALAGVAPFADDSGKRRGQRYIQGGRADVRCVLYMAALSAARCNPVIKAMYERLRAAGKPFKVAITACMRKLLVILNAMLKSEQPWRTDPIAR</sequence>
<evidence type="ECO:0000313" key="4">
    <source>
        <dbReference type="Proteomes" id="UP000008917"/>
    </source>
</evidence>
<dbReference type="EMBL" id="CP002417">
    <property type="protein sequence ID" value="ADU34410.1"/>
    <property type="molecule type" value="Genomic_DNA"/>
</dbReference>
<feature type="domain" description="Transposase IS110-like N-terminal" evidence="1">
    <location>
        <begin position="7"/>
        <end position="155"/>
    </location>
</feature>
<dbReference type="Pfam" id="PF02371">
    <property type="entry name" value="Transposase_20"/>
    <property type="match status" value="1"/>
</dbReference>
<dbReference type="KEGG" id="vpe:Varpa_0188"/>
<dbReference type="GO" id="GO:0004803">
    <property type="term" value="F:transposase activity"/>
    <property type="evidence" value="ECO:0007669"/>
    <property type="project" value="InterPro"/>
</dbReference>